<dbReference type="Pfam" id="PF01094">
    <property type="entry name" value="ANF_receptor"/>
    <property type="match status" value="1"/>
</dbReference>
<sequence>MANLVRVMDQHTTALQTLHPNYRFNISYTDTSRGDAILRSMVVEAQLESIAKNNLHAIAGDFMSRMSIPTALAVGRKYKMWMCSGSSTSLELSDKREFIRFYRSIPACAMNSSLIRLDFLANFSTTAGVLQDDPQMGLAMAAFVRSMGWQNVVVLACTDAYGQSLYSSFVTGAIRFGITIQMTQTFDLGATDTHNQLSAIKQSGWRVIVYMGQSHEGKYILPQASDMGLVGKDFVWLSADGLYTVFIGSQPRGMETITKVTNGLIVVYPAERETARSVELRSKWEQVYPGVAYPPFGTQYCDCVYSLAAGLVRLAEKYGFQNVVDLDHSGTLQDFLVPFDGVSGPVQFNQETGDRLGEFTIFNAVNGIFRNPLSLTPNYTHIEHEPLSFFDGSSRVPFDRAQPGPPFMAWTDPLSWFVVLIVAFSVAVIVLVMVYLAKNRESATVRHLSFTFLMLTSLGCLCLAIAPLLSLGMPTAASCAGNMSLLLTGVNLILSCAAVKAFRIYFIYDNVQLGKSMRITNRNLLVAVGGLMSVHFLILALFQTVSPLQVGEVMGLDPYWRCKPNSSASPTLAISLSVAIFIFLGVLSLSVLYLAFRTRKVSQEWGESVWNFYAMQNVVLATGILLPFNVFDFGTRLVASWLQFIVTMYGAMFTFYALVGRVAFLIAVQHRHAQDVSMDVGAISSSVVAVEAPTSPPTESGIAVVRSSPRLSQTMLVVGDTKVGDGHISGEFPVKREDRYFSTWRRHSLHVCFRQDSPPGGGPNDTVLRLKKGILETNIAGLPNCARLNPFNRPERWLIQFSSADEMRVWEDQLKTLESVAASQRDMKSAEDALTATKELVKNAALVVSRTNRSTSTGGHSRG</sequence>
<dbReference type="InterPro" id="IPR002455">
    <property type="entry name" value="GPCR3_GABA-B"/>
</dbReference>
<dbReference type="InterPro" id="IPR017978">
    <property type="entry name" value="GPCR_3_C"/>
</dbReference>
<dbReference type="GO" id="GO:0038039">
    <property type="term" value="C:G protein-coupled receptor heterodimeric complex"/>
    <property type="evidence" value="ECO:0007669"/>
    <property type="project" value="TreeGrafter"/>
</dbReference>
<dbReference type="PANTHER" id="PTHR10519:SF20">
    <property type="entry name" value="G-PROTEIN COUPLED RECEPTOR 156-RELATED"/>
    <property type="match status" value="1"/>
</dbReference>
<evidence type="ECO:0000313" key="11">
    <source>
        <dbReference type="EMBL" id="ORZ35773.1"/>
    </source>
</evidence>
<keyword evidence="2 9" id="KW-0812">Transmembrane</keyword>
<dbReference type="PANTHER" id="PTHR10519">
    <property type="entry name" value="GABA-B RECEPTOR"/>
    <property type="match status" value="1"/>
</dbReference>
<evidence type="ECO:0000256" key="8">
    <source>
        <dbReference type="ARBA" id="ARBA00023224"/>
    </source>
</evidence>
<feature type="transmembrane region" description="Helical" evidence="9">
    <location>
        <begin position="414"/>
        <end position="436"/>
    </location>
</feature>
<dbReference type="InterPro" id="IPR001828">
    <property type="entry name" value="ANF_lig-bd_rcpt"/>
</dbReference>
<evidence type="ECO:0000256" key="9">
    <source>
        <dbReference type="SAM" id="Phobius"/>
    </source>
</evidence>
<protein>
    <submittedName>
        <fullName evidence="11">Periplasmic binding protein-like I</fullName>
    </submittedName>
</protein>
<feature type="transmembrane region" description="Helical" evidence="9">
    <location>
        <begin position="523"/>
        <end position="542"/>
    </location>
</feature>
<dbReference type="PROSITE" id="PS50259">
    <property type="entry name" value="G_PROTEIN_RECEP_F3_4"/>
    <property type="match status" value="1"/>
</dbReference>
<feature type="transmembrane region" description="Helical" evidence="9">
    <location>
        <begin position="573"/>
        <end position="596"/>
    </location>
</feature>
<dbReference type="EMBL" id="MCFL01000020">
    <property type="protein sequence ID" value="ORZ35773.1"/>
    <property type="molecule type" value="Genomic_DNA"/>
</dbReference>
<evidence type="ECO:0000259" key="10">
    <source>
        <dbReference type="PROSITE" id="PS50259"/>
    </source>
</evidence>
<dbReference type="OrthoDB" id="2112298at2759"/>
<keyword evidence="8" id="KW-0807">Transducer</keyword>
<keyword evidence="5 9" id="KW-0472">Membrane</keyword>
<name>A0A1Y2HQ05_9FUNG</name>
<reference evidence="11 12" key="1">
    <citation type="submission" date="2016-07" db="EMBL/GenBank/DDBJ databases">
        <title>Pervasive Adenine N6-methylation of Active Genes in Fungi.</title>
        <authorList>
            <consortium name="DOE Joint Genome Institute"/>
            <person name="Mondo S.J."/>
            <person name="Dannebaum R.O."/>
            <person name="Kuo R.C."/>
            <person name="Labutti K."/>
            <person name="Haridas S."/>
            <person name="Kuo A."/>
            <person name="Salamov A."/>
            <person name="Ahrendt S.R."/>
            <person name="Lipzen A."/>
            <person name="Sullivan W."/>
            <person name="Andreopoulos W.B."/>
            <person name="Clum A."/>
            <person name="Lindquist E."/>
            <person name="Daum C."/>
            <person name="Ramamoorthy G.K."/>
            <person name="Gryganskyi A."/>
            <person name="Culley D."/>
            <person name="Magnuson J.K."/>
            <person name="James T.Y."/>
            <person name="O'Malley M.A."/>
            <person name="Stajich J.E."/>
            <person name="Spatafora J.W."/>
            <person name="Visel A."/>
            <person name="Grigoriev I.V."/>
        </authorList>
    </citation>
    <scope>NUCLEOTIDE SEQUENCE [LARGE SCALE GENOMIC DNA]</scope>
    <source>
        <strain evidence="11 12">PL171</strain>
    </source>
</reference>
<feature type="domain" description="G-protein coupled receptors family 3 profile" evidence="10">
    <location>
        <begin position="414"/>
        <end position="651"/>
    </location>
</feature>
<keyword evidence="6" id="KW-0675">Receptor</keyword>
<dbReference type="AlphaFoldDB" id="A0A1Y2HQ05"/>
<dbReference type="GO" id="GO:0004965">
    <property type="term" value="F:G protein-coupled GABA receptor activity"/>
    <property type="evidence" value="ECO:0007669"/>
    <property type="project" value="InterPro"/>
</dbReference>
<organism evidence="11 12">
    <name type="scientific">Catenaria anguillulae PL171</name>
    <dbReference type="NCBI Taxonomy" id="765915"/>
    <lineage>
        <taxon>Eukaryota</taxon>
        <taxon>Fungi</taxon>
        <taxon>Fungi incertae sedis</taxon>
        <taxon>Blastocladiomycota</taxon>
        <taxon>Blastocladiomycetes</taxon>
        <taxon>Blastocladiales</taxon>
        <taxon>Catenariaceae</taxon>
        <taxon>Catenaria</taxon>
    </lineage>
</organism>
<dbReference type="Proteomes" id="UP000193411">
    <property type="component" value="Unassembled WGS sequence"/>
</dbReference>
<feature type="transmembrane region" description="Helical" evidence="9">
    <location>
        <begin position="483"/>
        <end position="502"/>
    </location>
</feature>
<comment type="caution">
    <text evidence="11">The sequence shown here is derived from an EMBL/GenBank/DDBJ whole genome shotgun (WGS) entry which is preliminary data.</text>
</comment>
<keyword evidence="4" id="KW-0297">G-protein coupled receptor</keyword>
<dbReference type="Pfam" id="PF00003">
    <property type="entry name" value="7tm_3"/>
    <property type="match status" value="1"/>
</dbReference>
<feature type="transmembrane region" description="Helical" evidence="9">
    <location>
        <begin position="448"/>
        <end position="471"/>
    </location>
</feature>
<evidence type="ECO:0000256" key="5">
    <source>
        <dbReference type="ARBA" id="ARBA00023136"/>
    </source>
</evidence>
<dbReference type="InterPro" id="IPR028082">
    <property type="entry name" value="Peripla_BP_I"/>
</dbReference>
<evidence type="ECO:0000256" key="2">
    <source>
        <dbReference type="ARBA" id="ARBA00022692"/>
    </source>
</evidence>
<keyword evidence="12" id="KW-1185">Reference proteome</keyword>
<evidence type="ECO:0000256" key="7">
    <source>
        <dbReference type="ARBA" id="ARBA00023180"/>
    </source>
</evidence>
<comment type="subcellular location">
    <subcellularLocation>
        <location evidence="1">Membrane</location>
        <topology evidence="1">Multi-pass membrane protein</topology>
    </subcellularLocation>
</comment>
<accession>A0A1Y2HQ05</accession>
<proteinExistence type="predicted"/>
<dbReference type="Gene3D" id="3.40.50.2300">
    <property type="match status" value="2"/>
</dbReference>
<evidence type="ECO:0000313" key="12">
    <source>
        <dbReference type="Proteomes" id="UP000193411"/>
    </source>
</evidence>
<gene>
    <name evidence="11" type="ORF">BCR44DRAFT_70783</name>
</gene>
<keyword evidence="3 9" id="KW-1133">Transmembrane helix</keyword>
<evidence type="ECO:0000256" key="3">
    <source>
        <dbReference type="ARBA" id="ARBA00022989"/>
    </source>
</evidence>
<evidence type="ECO:0000256" key="6">
    <source>
        <dbReference type="ARBA" id="ARBA00023170"/>
    </source>
</evidence>
<feature type="transmembrane region" description="Helical" evidence="9">
    <location>
        <begin position="608"/>
        <end position="628"/>
    </location>
</feature>
<feature type="transmembrane region" description="Helical" evidence="9">
    <location>
        <begin position="640"/>
        <end position="668"/>
    </location>
</feature>
<keyword evidence="7" id="KW-0325">Glycoprotein</keyword>
<evidence type="ECO:0000256" key="1">
    <source>
        <dbReference type="ARBA" id="ARBA00004141"/>
    </source>
</evidence>
<dbReference type="SUPFAM" id="SSF53822">
    <property type="entry name" value="Periplasmic binding protein-like I"/>
    <property type="match status" value="1"/>
</dbReference>
<dbReference type="GO" id="GO:0007214">
    <property type="term" value="P:gamma-aminobutyric acid signaling pathway"/>
    <property type="evidence" value="ECO:0007669"/>
    <property type="project" value="TreeGrafter"/>
</dbReference>
<evidence type="ECO:0000256" key="4">
    <source>
        <dbReference type="ARBA" id="ARBA00023040"/>
    </source>
</evidence>